<protein>
    <submittedName>
        <fullName evidence="1">Uncharacterized protein</fullName>
    </submittedName>
</protein>
<organism evidence="1 2">
    <name type="scientific">Stylosanthes scabra</name>
    <dbReference type="NCBI Taxonomy" id="79078"/>
    <lineage>
        <taxon>Eukaryota</taxon>
        <taxon>Viridiplantae</taxon>
        <taxon>Streptophyta</taxon>
        <taxon>Embryophyta</taxon>
        <taxon>Tracheophyta</taxon>
        <taxon>Spermatophyta</taxon>
        <taxon>Magnoliopsida</taxon>
        <taxon>eudicotyledons</taxon>
        <taxon>Gunneridae</taxon>
        <taxon>Pentapetalae</taxon>
        <taxon>rosids</taxon>
        <taxon>fabids</taxon>
        <taxon>Fabales</taxon>
        <taxon>Fabaceae</taxon>
        <taxon>Papilionoideae</taxon>
        <taxon>50 kb inversion clade</taxon>
        <taxon>dalbergioids sensu lato</taxon>
        <taxon>Dalbergieae</taxon>
        <taxon>Pterocarpus clade</taxon>
        <taxon>Stylosanthes</taxon>
    </lineage>
</organism>
<proteinExistence type="predicted"/>
<name>A0ABU6RT69_9FABA</name>
<dbReference type="Proteomes" id="UP001341840">
    <property type="component" value="Unassembled WGS sequence"/>
</dbReference>
<keyword evidence="2" id="KW-1185">Reference proteome</keyword>
<comment type="caution">
    <text evidence="1">The sequence shown here is derived from an EMBL/GenBank/DDBJ whole genome shotgun (WGS) entry which is preliminary data.</text>
</comment>
<sequence>GDAENRVAEWSKNNNDIAEAQRQQQQWWLKPPSSSSSNISTTLSLFLDEHSIDNSKWQIQRALAAKKDGFFVWVQR</sequence>
<gene>
    <name evidence="1" type="ORF">PIB30_086942</name>
</gene>
<dbReference type="EMBL" id="JASCZI010031718">
    <property type="protein sequence ID" value="MED6127316.1"/>
    <property type="molecule type" value="Genomic_DNA"/>
</dbReference>
<accession>A0ABU6RT69</accession>
<reference evidence="1 2" key="1">
    <citation type="journal article" date="2023" name="Plants (Basel)">
        <title>Bridging the Gap: Combining Genomics and Transcriptomics Approaches to Understand Stylosanthes scabra, an Orphan Legume from the Brazilian Caatinga.</title>
        <authorList>
            <person name="Ferreira-Neto J.R.C."/>
            <person name="da Silva M.D."/>
            <person name="Binneck E."/>
            <person name="de Melo N.F."/>
            <person name="da Silva R.H."/>
            <person name="de Melo A.L.T.M."/>
            <person name="Pandolfi V."/>
            <person name="Bustamante F.O."/>
            <person name="Brasileiro-Vidal A.C."/>
            <person name="Benko-Iseppon A.M."/>
        </authorList>
    </citation>
    <scope>NUCLEOTIDE SEQUENCE [LARGE SCALE GENOMIC DNA]</scope>
    <source>
        <tissue evidence="1">Leaves</tissue>
    </source>
</reference>
<evidence type="ECO:0000313" key="2">
    <source>
        <dbReference type="Proteomes" id="UP001341840"/>
    </source>
</evidence>
<feature type="non-terminal residue" evidence="1">
    <location>
        <position position="1"/>
    </location>
</feature>
<evidence type="ECO:0000313" key="1">
    <source>
        <dbReference type="EMBL" id="MED6127316.1"/>
    </source>
</evidence>